<evidence type="ECO:0000313" key="11">
    <source>
        <dbReference type="Proteomes" id="UP000253314"/>
    </source>
</evidence>
<dbReference type="Proteomes" id="UP000253314">
    <property type="component" value="Unassembled WGS sequence"/>
</dbReference>
<keyword evidence="5 8" id="KW-0378">Hydrolase</keyword>
<dbReference type="InterPro" id="IPR004013">
    <property type="entry name" value="PHP_dom"/>
</dbReference>
<sequence length="272" mass="31032">MIFDGHIHTPFCPHGTTDTFEMYIEKALSLGLKGITFTEHAPLPEGFEDPTPLKDSAMNLKDLSSYFETIEYLKEKYKKKIAIHAGLEVDYLIGFEEETKAFLNNWGKHLDDAILSVHFLPLNNQYYCLDYSEETFAEMIEKVGSAENIYRLYFSIVKKSIHADLGSYKPKRIGHITLVHKFKKQFPVSNYFEEQLIDLLTEIKAANYQLDYNGAGFVKPLCGDSYPSAWIVNEALKRKIPLIYGSDAHSAKGLGQGYNKLYLPHFAARPNL</sequence>
<proteinExistence type="inferred from homology"/>
<dbReference type="PANTHER" id="PTHR21039:SF0">
    <property type="entry name" value="HISTIDINOL-PHOSPHATASE"/>
    <property type="match status" value="1"/>
</dbReference>
<dbReference type="PANTHER" id="PTHR21039">
    <property type="entry name" value="HISTIDINOL PHOSPHATASE-RELATED"/>
    <property type="match status" value="1"/>
</dbReference>
<dbReference type="CDD" id="cd12110">
    <property type="entry name" value="PHP_HisPPase_Hisj_like"/>
    <property type="match status" value="1"/>
</dbReference>
<comment type="caution">
    <text evidence="10">The sequence shown here is derived from an EMBL/GenBank/DDBJ whole genome shotgun (WGS) entry which is preliminary data.</text>
</comment>
<evidence type="ECO:0000313" key="10">
    <source>
        <dbReference type="EMBL" id="RBW71454.1"/>
    </source>
</evidence>
<dbReference type="GO" id="GO:0000105">
    <property type="term" value="P:L-histidine biosynthetic process"/>
    <property type="evidence" value="ECO:0007669"/>
    <property type="project" value="UniProtKB-UniRule"/>
</dbReference>
<dbReference type="EMBL" id="QOCW01000001">
    <property type="protein sequence ID" value="RBW71454.1"/>
    <property type="molecule type" value="Genomic_DNA"/>
</dbReference>
<comment type="pathway">
    <text evidence="1 8">Amino-acid biosynthesis; L-histidine biosynthesis; L-histidine from 5-phospho-alpha-D-ribose 1-diphosphate: step 8/9.</text>
</comment>
<evidence type="ECO:0000256" key="2">
    <source>
        <dbReference type="ARBA" id="ARBA00009152"/>
    </source>
</evidence>
<dbReference type="OrthoDB" id="9775255at2"/>
<dbReference type="Pfam" id="PF02811">
    <property type="entry name" value="PHP"/>
    <property type="match status" value="1"/>
</dbReference>
<evidence type="ECO:0000256" key="3">
    <source>
        <dbReference type="ARBA" id="ARBA00013085"/>
    </source>
</evidence>
<dbReference type="Gene3D" id="3.20.20.140">
    <property type="entry name" value="Metal-dependent hydrolases"/>
    <property type="match status" value="1"/>
</dbReference>
<keyword evidence="11" id="KW-1185">Reference proteome</keyword>
<dbReference type="InterPro" id="IPR010140">
    <property type="entry name" value="Histidinol_P_phosphatase_HisJ"/>
</dbReference>
<evidence type="ECO:0000256" key="8">
    <source>
        <dbReference type="RuleBase" id="RU366003"/>
    </source>
</evidence>
<dbReference type="GO" id="GO:0004401">
    <property type="term" value="F:histidinol-phosphatase activity"/>
    <property type="evidence" value="ECO:0007669"/>
    <property type="project" value="UniProtKB-UniRule"/>
</dbReference>
<name>A0A366Y4Z4_9BACI</name>
<dbReference type="SUPFAM" id="SSF89550">
    <property type="entry name" value="PHP domain-like"/>
    <property type="match status" value="1"/>
</dbReference>
<dbReference type="EC" id="3.1.3.15" evidence="3 8"/>
<gene>
    <name evidence="10" type="ORF">DS031_01520</name>
</gene>
<evidence type="ECO:0000256" key="4">
    <source>
        <dbReference type="ARBA" id="ARBA00022605"/>
    </source>
</evidence>
<evidence type="ECO:0000256" key="6">
    <source>
        <dbReference type="ARBA" id="ARBA00023102"/>
    </source>
</evidence>
<evidence type="ECO:0000259" key="9">
    <source>
        <dbReference type="Pfam" id="PF02811"/>
    </source>
</evidence>
<protein>
    <recommendedName>
        <fullName evidence="3 8">Histidinol-phosphatase</fullName>
        <shortName evidence="8">HolPase</shortName>
        <ecNumber evidence="3 8">3.1.3.15</ecNumber>
    </recommendedName>
</protein>
<dbReference type="RefSeq" id="WP_113804158.1">
    <property type="nucleotide sequence ID" value="NZ_QOCW01000001.1"/>
</dbReference>
<keyword evidence="4 8" id="KW-0028">Amino-acid biosynthesis</keyword>
<dbReference type="NCBIfam" id="TIGR01856">
    <property type="entry name" value="hisJ_fam"/>
    <property type="match status" value="1"/>
</dbReference>
<dbReference type="AlphaFoldDB" id="A0A366Y4Z4"/>
<dbReference type="InterPro" id="IPR016195">
    <property type="entry name" value="Pol/histidinol_Pase-like"/>
</dbReference>
<evidence type="ECO:0000256" key="1">
    <source>
        <dbReference type="ARBA" id="ARBA00004970"/>
    </source>
</evidence>
<comment type="similarity">
    <text evidence="2 8">Belongs to the PHP hydrolase family. HisK subfamily.</text>
</comment>
<dbReference type="UniPathway" id="UPA00031">
    <property type="reaction ID" value="UER00013"/>
</dbReference>
<evidence type="ECO:0000256" key="7">
    <source>
        <dbReference type="ARBA" id="ARBA00049158"/>
    </source>
</evidence>
<dbReference type="GO" id="GO:0005737">
    <property type="term" value="C:cytoplasm"/>
    <property type="evidence" value="ECO:0007669"/>
    <property type="project" value="TreeGrafter"/>
</dbReference>
<reference evidence="10 11" key="1">
    <citation type="submission" date="2018-07" db="EMBL/GenBank/DDBJ databases">
        <title>Lottiidibacillus patelloidae gen. nov., sp. nov., isolated from the intestinal tract of a marine limpet and the reclassification of B. taeanensis BH030017T, B. algicola KMM 3737T and B. hwajinpoensis SW-72T as genus Lottiidibacillus.</title>
        <authorList>
            <person name="Liu R."/>
            <person name="Huang Z."/>
        </authorList>
    </citation>
    <scope>NUCLEOTIDE SEQUENCE [LARGE SCALE GENOMIC DNA]</scope>
    <source>
        <strain evidence="10 11">BH030017</strain>
    </source>
</reference>
<feature type="domain" description="PHP" evidence="9">
    <location>
        <begin position="4"/>
        <end position="213"/>
    </location>
</feature>
<comment type="catalytic activity">
    <reaction evidence="7 8">
        <text>L-histidinol phosphate + H2O = L-histidinol + phosphate</text>
        <dbReference type="Rhea" id="RHEA:14465"/>
        <dbReference type="ChEBI" id="CHEBI:15377"/>
        <dbReference type="ChEBI" id="CHEBI:43474"/>
        <dbReference type="ChEBI" id="CHEBI:57699"/>
        <dbReference type="ChEBI" id="CHEBI:57980"/>
        <dbReference type="EC" id="3.1.3.15"/>
    </reaction>
</comment>
<dbReference type="NCBIfam" id="NF005996">
    <property type="entry name" value="PRK08123.1"/>
    <property type="match status" value="1"/>
</dbReference>
<evidence type="ECO:0000256" key="5">
    <source>
        <dbReference type="ARBA" id="ARBA00022801"/>
    </source>
</evidence>
<organism evidence="10 11">
    <name type="scientific">Bacillus taeanensis</name>
    <dbReference type="NCBI Taxonomy" id="273032"/>
    <lineage>
        <taxon>Bacteria</taxon>
        <taxon>Bacillati</taxon>
        <taxon>Bacillota</taxon>
        <taxon>Bacilli</taxon>
        <taxon>Bacillales</taxon>
        <taxon>Bacillaceae</taxon>
        <taxon>Bacillus</taxon>
    </lineage>
</organism>
<accession>A0A366Y4Z4</accession>
<keyword evidence="6 8" id="KW-0368">Histidine biosynthesis</keyword>